<dbReference type="Proteomes" id="UP000677228">
    <property type="component" value="Unassembled WGS sequence"/>
</dbReference>
<dbReference type="AlphaFoldDB" id="A0A8S2RI28"/>
<protein>
    <submittedName>
        <fullName evidence="2">Uncharacterized protein</fullName>
    </submittedName>
</protein>
<proteinExistence type="predicted"/>
<organism evidence="2 3">
    <name type="scientific">Didymodactylos carnosus</name>
    <dbReference type="NCBI Taxonomy" id="1234261"/>
    <lineage>
        <taxon>Eukaryota</taxon>
        <taxon>Metazoa</taxon>
        <taxon>Spiralia</taxon>
        <taxon>Gnathifera</taxon>
        <taxon>Rotifera</taxon>
        <taxon>Eurotatoria</taxon>
        <taxon>Bdelloidea</taxon>
        <taxon>Philodinida</taxon>
        <taxon>Philodinidae</taxon>
        <taxon>Didymodactylos</taxon>
    </lineage>
</organism>
<dbReference type="EMBL" id="CAJNOK010022006">
    <property type="protein sequence ID" value="CAF1341318.1"/>
    <property type="molecule type" value="Genomic_DNA"/>
</dbReference>
<evidence type="ECO:0000313" key="1">
    <source>
        <dbReference type="EMBL" id="CAF1341318.1"/>
    </source>
</evidence>
<accession>A0A8S2RI28</accession>
<name>A0A8S2RI28_9BILA</name>
<dbReference type="Proteomes" id="UP000682733">
    <property type="component" value="Unassembled WGS sequence"/>
</dbReference>
<reference evidence="2" key="1">
    <citation type="submission" date="2021-02" db="EMBL/GenBank/DDBJ databases">
        <authorList>
            <person name="Nowell W R."/>
        </authorList>
    </citation>
    <scope>NUCLEOTIDE SEQUENCE</scope>
</reference>
<sequence>ALISAITVHYLAQRRLNANYEIEEEDTLILPDRTAQKYRFTGKIIVSLQNKSVRMETIKKTNEYSVIEDSLRPTEQNLQQLLERITSYGNDRNVQLLQLIDLNLLSSKSTHDEKKIFETLKERYDECMEYKHSMIIYDLDSLIGVNKSESKSSMGTSVSSSVVSQSIYIYKIERWAIAVVRDSFLLKKFTADVDFTLTTEQKEQEEEENRRSKSILTCVKCRDLYLDTENKMGACNYHDGFVYDNLALDLRKYKPSEAIEELNREEFIAFKDATKKEEMDQLKTRLKYICCYATVQVGGGFSGCKKGIHDFGKSKQTSYKEQILDKQMIDECLF</sequence>
<gene>
    <name evidence="1" type="ORF">OVA965_LOCUS30358</name>
    <name evidence="2" type="ORF">TMI583_LOCUS31155</name>
</gene>
<comment type="caution">
    <text evidence="2">The sequence shown here is derived from an EMBL/GenBank/DDBJ whole genome shotgun (WGS) entry which is preliminary data.</text>
</comment>
<evidence type="ECO:0000313" key="3">
    <source>
        <dbReference type="Proteomes" id="UP000682733"/>
    </source>
</evidence>
<evidence type="ECO:0000313" key="2">
    <source>
        <dbReference type="EMBL" id="CAF4152486.1"/>
    </source>
</evidence>
<feature type="non-terminal residue" evidence="2">
    <location>
        <position position="334"/>
    </location>
</feature>
<dbReference type="EMBL" id="CAJOBA010043630">
    <property type="protein sequence ID" value="CAF4152486.1"/>
    <property type="molecule type" value="Genomic_DNA"/>
</dbReference>